<reference evidence="2 3" key="1">
    <citation type="submission" date="2023-04" db="EMBL/GenBank/DDBJ databases">
        <title>Ottowia paracancer sp. nov., isolated from human stomach.</title>
        <authorList>
            <person name="Song Y."/>
        </authorList>
    </citation>
    <scope>NUCLEOTIDE SEQUENCE [LARGE SCALE GENOMIC DNA]</scope>
    <source>
        <strain evidence="2 3">10c7w1</strain>
    </source>
</reference>
<name>A0AAW6RL08_9BURK</name>
<accession>A0AAW6RL08</accession>
<dbReference type="AlphaFoldDB" id="A0AAW6RL08"/>
<dbReference type="RefSeq" id="WP_102283101.1">
    <property type="nucleotide sequence ID" value="NZ_JARVII010000003.1"/>
</dbReference>
<dbReference type="PANTHER" id="PTHR34387:SF1">
    <property type="entry name" value="PERIPLASMIC IMMUNOGENIC PROTEIN"/>
    <property type="match status" value="1"/>
</dbReference>
<dbReference type="Gene3D" id="3.30.110.170">
    <property type="entry name" value="Protein of unknown function (DUF541), domain 1"/>
    <property type="match status" value="1"/>
</dbReference>
<gene>
    <name evidence="2" type="ORF">QB898_02375</name>
</gene>
<evidence type="ECO:0000256" key="1">
    <source>
        <dbReference type="SAM" id="SignalP"/>
    </source>
</evidence>
<dbReference type="Pfam" id="PF04402">
    <property type="entry name" value="SIMPL"/>
    <property type="match status" value="1"/>
</dbReference>
<dbReference type="GO" id="GO:0006974">
    <property type="term" value="P:DNA damage response"/>
    <property type="evidence" value="ECO:0007669"/>
    <property type="project" value="TreeGrafter"/>
</dbReference>
<dbReference type="Proteomes" id="UP001237156">
    <property type="component" value="Unassembled WGS sequence"/>
</dbReference>
<sequence>MTSSRLSPATRLGLCAALLALAAAAQAETRPMTMTAPQNVLQLAAQGSVEVRQDLLMLTLSADREGASAAQVQENLRAALDAALSEARKTAEPQQMDVQTGEFSVIPRYDRNNKISGWQGRASVLLQGRDFPRITAAAARVSAMTVSHVEFDLSREQRAKAQTEAQKQAIDAFKARAAEITRAFGFASYTLREVSVGNENDEFMPRAMYAAAPESASLLSKKAAVAVEPGTSTVRVTVSGSVQAQ</sequence>
<proteinExistence type="predicted"/>
<feature type="signal peptide" evidence="1">
    <location>
        <begin position="1"/>
        <end position="27"/>
    </location>
</feature>
<feature type="chain" id="PRO_5043431558" evidence="1">
    <location>
        <begin position="28"/>
        <end position="245"/>
    </location>
</feature>
<organism evidence="2 3">
    <name type="scientific">Ottowia cancrivicina</name>
    <dbReference type="NCBI Taxonomy" id="3040346"/>
    <lineage>
        <taxon>Bacteria</taxon>
        <taxon>Pseudomonadati</taxon>
        <taxon>Pseudomonadota</taxon>
        <taxon>Betaproteobacteria</taxon>
        <taxon>Burkholderiales</taxon>
        <taxon>Comamonadaceae</taxon>
        <taxon>Ottowia</taxon>
    </lineage>
</organism>
<comment type="caution">
    <text evidence="2">The sequence shown here is derived from an EMBL/GenBank/DDBJ whole genome shotgun (WGS) entry which is preliminary data.</text>
</comment>
<evidence type="ECO:0000313" key="2">
    <source>
        <dbReference type="EMBL" id="MDG9698577.1"/>
    </source>
</evidence>
<keyword evidence="1" id="KW-0732">Signal</keyword>
<protein>
    <submittedName>
        <fullName evidence="2">SIMPL domain-containing protein</fullName>
    </submittedName>
</protein>
<keyword evidence="3" id="KW-1185">Reference proteome</keyword>
<dbReference type="PANTHER" id="PTHR34387">
    <property type="entry name" value="SLR1258 PROTEIN"/>
    <property type="match status" value="1"/>
</dbReference>
<dbReference type="InterPro" id="IPR052022">
    <property type="entry name" value="26kDa_periplasmic_antigen"/>
</dbReference>
<dbReference type="Gene3D" id="3.30.70.2970">
    <property type="entry name" value="Protein of unknown function (DUF541), domain 2"/>
    <property type="match status" value="1"/>
</dbReference>
<dbReference type="InterPro" id="IPR007497">
    <property type="entry name" value="SIMPL/DUF541"/>
</dbReference>
<evidence type="ECO:0000313" key="3">
    <source>
        <dbReference type="Proteomes" id="UP001237156"/>
    </source>
</evidence>
<dbReference type="EMBL" id="JARVII010000003">
    <property type="protein sequence ID" value="MDG9698577.1"/>
    <property type="molecule type" value="Genomic_DNA"/>
</dbReference>